<evidence type="ECO:0000256" key="8">
    <source>
        <dbReference type="HAMAP-Rule" id="MF_00316"/>
    </source>
</evidence>
<comment type="caution">
    <text evidence="10">The sequence shown here is derived from an EMBL/GenBank/DDBJ whole genome shotgun (WGS) entry which is preliminary data.</text>
</comment>
<organism evidence="10 11">
    <name type="scientific">Rhizobium paknamense</name>
    <dbReference type="NCBI Taxonomy" id="1206817"/>
    <lineage>
        <taxon>Bacteria</taxon>
        <taxon>Pseudomonadati</taxon>
        <taxon>Pseudomonadota</taxon>
        <taxon>Alphaproteobacteria</taxon>
        <taxon>Hyphomicrobiales</taxon>
        <taxon>Rhizobiaceae</taxon>
        <taxon>Rhizobium/Agrobacterium group</taxon>
        <taxon>Rhizobium</taxon>
    </lineage>
</organism>
<proteinExistence type="inferred from homology"/>
<reference evidence="10 11" key="1">
    <citation type="submission" date="2023-07" db="EMBL/GenBank/DDBJ databases">
        <title>Genomic Encyclopedia of Type Strains, Phase IV (KMG-IV): sequencing the most valuable type-strain genomes for metagenomic binning, comparative biology and taxonomic classification.</title>
        <authorList>
            <person name="Goeker M."/>
        </authorList>
    </citation>
    <scope>NUCLEOTIDE SEQUENCE [LARGE SCALE GENOMIC DNA]</scope>
    <source>
        <strain evidence="10 11">DSM 100301</strain>
    </source>
</reference>
<feature type="binding site" evidence="8">
    <location>
        <begin position="12"/>
        <end position="14"/>
    </location>
    <ligand>
        <name>GTP</name>
        <dbReference type="ChEBI" id="CHEBI:37565"/>
    </ligand>
</feature>
<feature type="binding site" evidence="8">
    <location>
        <position position="24"/>
    </location>
    <ligand>
        <name>GTP</name>
        <dbReference type="ChEBI" id="CHEBI:37565"/>
    </ligand>
</feature>
<accession>A0ABU0I6N0</accession>
<dbReference type="InterPro" id="IPR029044">
    <property type="entry name" value="Nucleotide-diphossugar_trans"/>
</dbReference>
<dbReference type="Pfam" id="PF12804">
    <property type="entry name" value="NTP_transf_3"/>
    <property type="match status" value="1"/>
</dbReference>
<sequence length="203" mass="21498">MTAGPTFPGVILAGGLSRRMGENKANVMLSNRPLLHHIIERLQPQVSLLAINSNIVLEAEGYPLLADDLPDRPGPLAGIAAAMRFAAGNACPHVLTAPVDCPFLPTDLVSRLASGLEDAETIAVASSGGRLHPVAALWPTGLGETLHRWLSEGESRRVTDFLAQHRVVPVNFTPTSAGALDPFFNINTRDDLAIAEAALTDES</sequence>
<keyword evidence="4 8" id="KW-0547">Nucleotide-binding</keyword>
<feature type="binding site" evidence="8">
    <location>
        <position position="100"/>
    </location>
    <ligand>
        <name>GTP</name>
        <dbReference type="ChEBI" id="CHEBI:37565"/>
    </ligand>
</feature>
<keyword evidence="3 8" id="KW-0479">Metal-binding</keyword>
<dbReference type="Proteomes" id="UP001235269">
    <property type="component" value="Unassembled WGS sequence"/>
</dbReference>
<keyword evidence="2 8" id="KW-0808">Transferase</keyword>
<keyword evidence="1 8" id="KW-0963">Cytoplasm</keyword>
<evidence type="ECO:0000259" key="9">
    <source>
        <dbReference type="Pfam" id="PF12804"/>
    </source>
</evidence>
<keyword evidence="10" id="KW-0548">Nucleotidyltransferase</keyword>
<keyword evidence="5 8" id="KW-0460">Magnesium</keyword>
<dbReference type="InterPro" id="IPR025877">
    <property type="entry name" value="MobA-like_NTP_Trfase"/>
</dbReference>
<dbReference type="RefSeq" id="WP_307156109.1">
    <property type="nucleotide sequence ID" value="NZ_JAUSWH010000001.1"/>
</dbReference>
<comment type="similarity">
    <text evidence="8">Belongs to the MobA family.</text>
</comment>
<evidence type="ECO:0000256" key="1">
    <source>
        <dbReference type="ARBA" id="ARBA00022490"/>
    </source>
</evidence>
<evidence type="ECO:0000256" key="5">
    <source>
        <dbReference type="ARBA" id="ARBA00022842"/>
    </source>
</evidence>
<evidence type="ECO:0000313" key="10">
    <source>
        <dbReference type="EMBL" id="MDQ0453880.1"/>
    </source>
</evidence>
<evidence type="ECO:0000313" key="11">
    <source>
        <dbReference type="Proteomes" id="UP001235269"/>
    </source>
</evidence>
<evidence type="ECO:0000256" key="3">
    <source>
        <dbReference type="ARBA" id="ARBA00022723"/>
    </source>
</evidence>
<dbReference type="PANTHER" id="PTHR19136:SF81">
    <property type="entry name" value="MOLYBDENUM COFACTOR GUANYLYLTRANSFERASE"/>
    <property type="match status" value="1"/>
</dbReference>
<dbReference type="Gene3D" id="3.90.550.10">
    <property type="entry name" value="Spore Coat Polysaccharide Biosynthesis Protein SpsA, Chain A"/>
    <property type="match status" value="1"/>
</dbReference>
<evidence type="ECO:0000256" key="2">
    <source>
        <dbReference type="ARBA" id="ARBA00022679"/>
    </source>
</evidence>
<comment type="cofactor">
    <cofactor evidence="8">
        <name>Mg(2+)</name>
        <dbReference type="ChEBI" id="CHEBI:18420"/>
    </cofactor>
</comment>
<dbReference type="InterPro" id="IPR013482">
    <property type="entry name" value="Molybde_CF_guanTrfase"/>
</dbReference>
<name>A0ABU0I6N0_9HYPH</name>
<feature type="binding site" evidence="8">
    <location>
        <position position="100"/>
    </location>
    <ligand>
        <name>Mg(2+)</name>
        <dbReference type="ChEBI" id="CHEBI:18420"/>
    </ligand>
</feature>
<comment type="function">
    <text evidence="8">Transfers a GMP moiety from GTP to Mo-molybdopterin (Mo-MPT) cofactor (Moco or molybdenum cofactor) to form Mo-molybdopterin guanine dinucleotide (Mo-MGD) cofactor.</text>
</comment>
<keyword evidence="7 8" id="KW-0501">Molybdenum cofactor biosynthesis</keyword>
<comment type="subcellular location">
    <subcellularLocation>
        <location evidence="8">Cytoplasm</location>
    </subcellularLocation>
</comment>
<dbReference type="NCBIfam" id="TIGR02665">
    <property type="entry name" value="molyb_mobA"/>
    <property type="match status" value="1"/>
</dbReference>
<gene>
    <name evidence="8" type="primary">mobA</name>
    <name evidence="10" type="ORF">QO005_000195</name>
</gene>
<comment type="subunit">
    <text evidence="8">Monomer.</text>
</comment>
<dbReference type="PANTHER" id="PTHR19136">
    <property type="entry name" value="MOLYBDENUM COFACTOR GUANYLYLTRANSFERASE"/>
    <property type="match status" value="1"/>
</dbReference>
<evidence type="ECO:0000256" key="6">
    <source>
        <dbReference type="ARBA" id="ARBA00023134"/>
    </source>
</evidence>
<keyword evidence="11" id="KW-1185">Reference proteome</keyword>
<protein>
    <recommendedName>
        <fullName evidence="8">Molybdenum cofactor guanylyltransferase</fullName>
        <shortName evidence="8">MoCo guanylyltransferase</shortName>
        <ecNumber evidence="8">2.7.7.77</ecNumber>
    </recommendedName>
    <alternativeName>
        <fullName evidence="8">GTP:molybdopterin guanylyltransferase</fullName>
    </alternativeName>
    <alternativeName>
        <fullName evidence="8">Mo-MPT guanylyltransferase</fullName>
    </alternativeName>
    <alternativeName>
        <fullName evidence="8">Molybdopterin guanylyltransferase</fullName>
    </alternativeName>
    <alternativeName>
        <fullName evidence="8">Molybdopterin-guanine dinucleotide synthase</fullName>
        <shortName evidence="8">MGD synthase</shortName>
    </alternativeName>
</protein>
<dbReference type="SUPFAM" id="SSF53448">
    <property type="entry name" value="Nucleotide-diphospho-sugar transferases"/>
    <property type="match status" value="1"/>
</dbReference>
<dbReference type="HAMAP" id="MF_00316">
    <property type="entry name" value="MobA"/>
    <property type="match status" value="1"/>
</dbReference>
<evidence type="ECO:0000256" key="4">
    <source>
        <dbReference type="ARBA" id="ARBA00022741"/>
    </source>
</evidence>
<keyword evidence="6 8" id="KW-0342">GTP-binding</keyword>
<dbReference type="CDD" id="cd02503">
    <property type="entry name" value="MobA"/>
    <property type="match status" value="1"/>
</dbReference>
<dbReference type="EMBL" id="JAUSWH010000001">
    <property type="protein sequence ID" value="MDQ0453880.1"/>
    <property type="molecule type" value="Genomic_DNA"/>
</dbReference>
<evidence type="ECO:0000256" key="7">
    <source>
        <dbReference type="ARBA" id="ARBA00023150"/>
    </source>
</evidence>
<comment type="catalytic activity">
    <reaction evidence="8">
        <text>Mo-molybdopterin + GTP + H(+) = Mo-molybdopterin guanine dinucleotide + diphosphate</text>
        <dbReference type="Rhea" id="RHEA:34243"/>
        <dbReference type="ChEBI" id="CHEBI:15378"/>
        <dbReference type="ChEBI" id="CHEBI:33019"/>
        <dbReference type="ChEBI" id="CHEBI:37565"/>
        <dbReference type="ChEBI" id="CHEBI:71302"/>
        <dbReference type="ChEBI" id="CHEBI:71310"/>
        <dbReference type="EC" id="2.7.7.77"/>
    </reaction>
</comment>
<feature type="domain" description="MobA-like NTP transferase" evidence="9">
    <location>
        <begin position="9"/>
        <end position="160"/>
    </location>
</feature>
<dbReference type="GO" id="GO:0061603">
    <property type="term" value="F:molybdenum cofactor guanylyltransferase activity"/>
    <property type="evidence" value="ECO:0007669"/>
    <property type="project" value="UniProtKB-EC"/>
</dbReference>
<feature type="binding site" evidence="8">
    <location>
        <position position="67"/>
    </location>
    <ligand>
        <name>GTP</name>
        <dbReference type="ChEBI" id="CHEBI:37565"/>
    </ligand>
</feature>
<feature type="binding site" evidence="8">
    <location>
        <position position="52"/>
    </location>
    <ligand>
        <name>GTP</name>
        <dbReference type="ChEBI" id="CHEBI:37565"/>
    </ligand>
</feature>
<comment type="domain">
    <text evidence="8">The N-terminal domain determines nucleotide recognition and specific binding, while the C-terminal domain determines the specific binding to the target protein.</text>
</comment>
<dbReference type="EC" id="2.7.7.77" evidence="8"/>